<dbReference type="EMBL" id="LAZP02000022">
    <property type="protein sequence ID" value="PFH62628.1"/>
    <property type="molecule type" value="Genomic_DNA"/>
</dbReference>
<feature type="region of interest" description="Disordered" evidence="1">
    <location>
        <begin position="1"/>
        <end position="26"/>
    </location>
</feature>
<dbReference type="AlphaFoldDB" id="A0A2A9PMN8"/>
<dbReference type="Proteomes" id="UP000037136">
    <property type="component" value="Unassembled WGS sequence"/>
</dbReference>
<accession>A0A2A9PMN8</accession>
<proteinExistence type="predicted"/>
<evidence type="ECO:0000313" key="3">
    <source>
        <dbReference type="Proteomes" id="UP000037136"/>
    </source>
</evidence>
<keyword evidence="3" id="KW-1185">Reference proteome</keyword>
<evidence type="ECO:0000256" key="1">
    <source>
        <dbReference type="SAM" id="MobiDB-lite"/>
    </source>
</evidence>
<reference evidence="2 3" key="1">
    <citation type="journal article" date="2015" name="BMC Genomics">
        <title>Gene expression during zombie ant biting behavior reflects the complexity underlying fungal parasitic behavioral manipulation.</title>
        <authorList>
            <person name="de Bekker C."/>
            <person name="Ohm R.A."/>
            <person name="Loreto R.G."/>
            <person name="Sebastian A."/>
            <person name="Albert I."/>
            <person name="Merrow M."/>
            <person name="Brachmann A."/>
            <person name="Hughes D.P."/>
        </authorList>
    </citation>
    <scope>NUCLEOTIDE SEQUENCE [LARGE SCALE GENOMIC DNA]</scope>
    <source>
        <strain evidence="2 3">SC16a</strain>
    </source>
</reference>
<name>A0A2A9PMN8_OPHUN</name>
<protein>
    <submittedName>
        <fullName evidence="2">Uncharacterized protein</fullName>
    </submittedName>
</protein>
<sequence>MRDHPQRRCLKHHHHAAREAPQTPRPATAMAMLDAPVVQPPSTRDSVVSVFSESPSAQTYILPTYKSASATRKDGPDDASGYIGTEYCFEMEFLVAKKLAGYPYSDEEDIDSGSDESSLCQLRWFCPADAVDDELDVLRQCEEVFSKNNQPVEIMRDNDPVLAMPWDYAQPESWILQPARFAHSSEGSPEEYDWVGVRLRSPLFFPSELENPESNVKWCIGALRMALLLHVNSTCPFDVLIRTTDMALTHVKKVVTLVWLLERDLLLTLRPDLDANTAGRMPPITTHSAVATRPLEGVENSRPRPLAFSVSMDRHVPRLHDDATQERLQRLWACASLGELIEALCNSQGQSLAFSLYGCPEDDAGEPASACVAAFRYGLWHPYDDVDVSNDWIELALTICRVMQVDSRLFKSSNRHTDHIIQRFEERNVGSRERWKPLAERLSFSEEFYAKWNSVIQQYRHGGQLARSKLDEFPALGQIPELHMYRSR</sequence>
<organism evidence="2 3">
    <name type="scientific">Ophiocordyceps unilateralis</name>
    <name type="common">Zombie-ant fungus</name>
    <name type="synonym">Torrubia unilateralis</name>
    <dbReference type="NCBI Taxonomy" id="268505"/>
    <lineage>
        <taxon>Eukaryota</taxon>
        <taxon>Fungi</taxon>
        <taxon>Dikarya</taxon>
        <taxon>Ascomycota</taxon>
        <taxon>Pezizomycotina</taxon>
        <taxon>Sordariomycetes</taxon>
        <taxon>Hypocreomycetidae</taxon>
        <taxon>Hypocreales</taxon>
        <taxon>Ophiocordycipitaceae</taxon>
        <taxon>Ophiocordyceps</taxon>
    </lineage>
</organism>
<comment type="caution">
    <text evidence="2">The sequence shown here is derived from an EMBL/GenBank/DDBJ whole genome shotgun (WGS) entry which is preliminary data.</text>
</comment>
<gene>
    <name evidence="2" type="ORF">XA68_12702</name>
</gene>
<dbReference type="OrthoDB" id="412402at2759"/>
<evidence type="ECO:0000313" key="2">
    <source>
        <dbReference type="EMBL" id="PFH62628.1"/>
    </source>
</evidence>
<reference evidence="2 3" key="2">
    <citation type="journal article" date="2017" name="Sci. Rep.">
        <title>Ant-infecting Ophiocordyceps genomes reveal a high diversity of potential behavioral manipulation genes and a possible major role for enterotoxins.</title>
        <authorList>
            <person name="de Bekker C."/>
            <person name="Ohm R.A."/>
            <person name="Evans H.C."/>
            <person name="Brachmann A."/>
            <person name="Hughes D.P."/>
        </authorList>
    </citation>
    <scope>NUCLEOTIDE SEQUENCE [LARGE SCALE GENOMIC DNA]</scope>
    <source>
        <strain evidence="2 3">SC16a</strain>
    </source>
</reference>
<feature type="compositionally biased region" description="Basic residues" evidence="1">
    <location>
        <begin position="7"/>
        <end position="16"/>
    </location>
</feature>